<gene>
    <name evidence="2" type="ORF">SAMN05443244_0711</name>
</gene>
<protein>
    <submittedName>
        <fullName evidence="2">EpsI family protein</fullName>
    </submittedName>
</protein>
<evidence type="ECO:0000313" key="2">
    <source>
        <dbReference type="EMBL" id="SEB47583.1"/>
    </source>
</evidence>
<evidence type="ECO:0000313" key="3">
    <source>
        <dbReference type="Proteomes" id="UP000182409"/>
    </source>
</evidence>
<proteinExistence type="predicted"/>
<dbReference type="OrthoDB" id="9797363at2"/>
<feature type="domain" description="Methanolan biosynthesis EpsI" evidence="1">
    <location>
        <begin position="7"/>
        <end position="212"/>
    </location>
</feature>
<dbReference type="Pfam" id="PF11984">
    <property type="entry name" value="DUF3485"/>
    <property type="match status" value="1"/>
</dbReference>
<reference evidence="2 3" key="1">
    <citation type="submission" date="2016-10" db="EMBL/GenBank/DDBJ databases">
        <authorList>
            <person name="de Groot N.N."/>
        </authorList>
    </citation>
    <scope>NUCLEOTIDE SEQUENCE [LARGE SCALE GENOMIC DNA]</scope>
    <source>
        <strain evidence="2 3">AB35.6</strain>
    </source>
</reference>
<sequence>MNRKAIVLVLLLAAADLTLRIRGDRDLIVPSLPLQDLPLTIGQWQGEDVPMEPRVLEVLGDGKFLDRSYSRLEGTGSATPIDLLIAYFPSQRTGQTIHSPQNCLPGAGWTFESGGRVDLTDAAGQPHHVAEYVVTNGSAKFEVLYWYRSRGNDIANDYAAKGHLLLQSIRDRRTDGALLRIMTPIAPGESQTAARERAVNFTAHMDPLLSPYLPG</sequence>
<dbReference type="NCBIfam" id="TIGR02914">
    <property type="entry name" value="EpsI_fam"/>
    <property type="match status" value="1"/>
</dbReference>
<name>A0A1H4JMU2_9BACT</name>
<dbReference type="RefSeq" id="WP_074652375.1">
    <property type="nucleotide sequence ID" value="NZ_FNSD01000001.1"/>
</dbReference>
<accession>A0A1H4JMU2</accession>
<dbReference type="AlphaFoldDB" id="A0A1H4JMU2"/>
<evidence type="ECO:0000259" key="1">
    <source>
        <dbReference type="Pfam" id="PF11984"/>
    </source>
</evidence>
<organism evidence="2 3">
    <name type="scientific">Terriglobus roseus</name>
    <dbReference type="NCBI Taxonomy" id="392734"/>
    <lineage>
        <taxon>Bacteria</taxon>
        <taxon>Pseudomonadati</taxon>
        <taxon>Acidobacteriota</taxon>
        <taxon>Terriglobia</taxon>
        <taxon>Terriglobales</taxon>
        <taxon>Acidobacteriaceae</taxon>
        <taxon>Terriglobus</taxon>
    </lineage>
</organism>
<dbReference type="InterPro" id="IPR014263">
    <property type="entry name" value="Methanolan_biosynth_EpsI"/>
</dbReference>
<dbReference type="Proteomes" id="UP000182409">
    <property type="component" value="Unassembled WGS sequence"/>
</dbReference>
<dbReference type="EMBL" id="FNSD01000001">
    <property type="protein sequence ID" value="SEB47583.1"/>
    <property type="molecule type" value="Genomic_DNA"/>
</dbReference>